<feature type="transmembrane region" description="Helical" evidence="2">
    <location>
        <begin position="804"/>
        <end position="824"/>
    </location>
</feature>
<dbReference type="Gene3D" id="3.30.2010.10">
    <property type="entry name" value="Metalloproteases ('zincins'), catalytic domain"/>
    <property type="match status" value="1"/>
</dbReference>
<dbReference type="Proteomes" id="UP001600165">
    <property type="component" value="Unassembled WGS sequence"/>
</dbReference>
<gene>
    <name evidence="3" type="ORF">ACFVKH_12470</name>
</gene>
<protein>
    <recommendedName>
        <fullName evidence="5">Peptidase M48 domain-containing protein</fullName>
    </recommendedName>
</protein>
<feature type="transmembrane region" description="Helical" evidence="2">
    <location>
        <begin position="449"/>
        <end position="467"/>
    </location>
</feature>
<feature type="transmembrane region" description="Helical" evidence="2">
    <location>
        <begin position="297"/>
        <end position="321"/>
    </location>
</feature>
<dbReference type="SUPFAM" id="SSF48452">
    <property type="entry name" value="TPR-like"/>
    <property type="match status" value="1"/>
</dbReference>
<feature type="transmembrane region" description="Helical" evidence="2">
    <location>
        <begin position="253"/>
        <end position="277"/>
    </location>
</feature>
<feature type="transmembrane region" description="Helical" evidence="2">
    <location>
        <begin position="625"/>
        <end position="651"/>
    </location>
</feature>
<feature type="region of interest" description="Disordered" evidence="1">
    <location>
        <begin position="194"/>
        <end position="237"/>
    </location>
</feature>
<evidence type="ECO:0008006" key="5">
    <source>
        <dbReference type="Google" id="ProtNLM"/>
    </source>
</evidence>
<keyword evidence="2" id="KW-0812">Transmembrane</keyword>
<dbReference type="Gene3D" id="1.25.40.10">
    <property type="entry name" value="Tetratricopeptide repeat domain"/>
    <property type="match status" value="1"/>
</dbReference>
<dbReference type="InterPro" id="IPR011990">
    <property type="entry name" value="TPR-like_helical_dom_sf"/>
</dbReference>
<organism evidence="3 4">
    <name type="scientific">Almyronema epifaneia S1</name>
    <dbReference type="NCBI Taxonomy" id="2991925"/>
    <lineage>
        <taxon>Bacteria</taxon>
        <taxon>Bacillati</taxon>
        <taxon>Cyanobacteriota</taxon>
        <taxon>Cyanophyceae</taxon>
        <taxon>Nodosilineales</taxon>
        <taxon>Nodosilineaceae</taxon>
        <taxon>Almyronema</taxon>
        <taxon>Almyronema epifaneia</taxon>
    </lineage>
</organism>
<feature type="transmembrane region" description="Helical" evidence="2">
    <location>
        <begin position="663"/>
        <end position="683"/>
    </location>
</feature>
<keyword evidence="4" id="KW-1185">Reference proteome</keyword>
<proteinExistence type="predicted"/>
<dbReference type="RefSeq" id="WP_377965496.1">
    <property type="nucleotide sequence ID" value="NZ_JBHZOL010000078.1"/>
</dbReference>
<comment type="caution">
    <text evidence="3">The sequence shown here is derived from an EMBL/GenBank/DDBJ whole genome shotgun (WGS) entry which is preliminary data.</text>
</comment>
<evidence type="ECO:0000313" key="3">
    <source>
        <dbReference type="EMBL" id="MFE4107101.1"/>
    </source>
</evidence>
<dbReference type="PANTHER" id="PTHR43221:SF1">
    <property type="entry name" value="PROTEASE HTPX"/>
    <property type="match status" value="1"/>
</dbReference>
<evidence type="ECO:0000313" key="4">
    <source>
        <dbReference type="Proteomes" id="UP001600165"/>
    </source>
</evidence>
<accession>A0ABW6IFZ9</accession>
<keyword evidence="2" id="KW-0472">Membrane</keyword>
<reference evidence="3 4" key="1">
    <citation type="submission" date="2024-10" db="EMBL/GenBank/DDBJ databases">
        <authorList>
            <person name="Ratan Roy A."/>
            <person name="Morales Sandoval P.H."/>
            <person name="De Los Santos Villalobos S."/>
            <person name="Chakraborty S."/>
            <person name="Mukherjee J."/>
        </authorList>
    </citation>
    <scope>NUCLEOTIDE SEQUENCE [LARGE SCALE GENOMIC DNA]</scope>
    <source>
        <strain evidence="3 4">S1</strain>
    </source>
</reference>
<dbReference type="EMBL" id="JBHZOL010000078">
    <property type="protein sequence ID" value="MFE4107101.1"/>
    <property type="molecule type" value="Genomic_DNA"/>
</dbReference>
<dbReference type="InterPro" id="IPR050083">
    <property type="entry name" value="HtpX_protease"/>
</dbReference>
<feature type="region of interest" description="Disordered" evidence="1">
    <location>
        <begin position="118"/>
        <end position="176"/>
    </location>
</feature>
<feature type="compositionally biased region" description="Pro residues" evidence="1">
    <location>
        <begin position="224"/>
        <end position="235"/>
    </location>
</feature>
<keyword evidence="2" id="KW-1133">Transmembrane helix</keyword>
<name>A0ABW6IFZ9_9CYAN</name>
<dbReference type="CDD" id="cd07329">
    <property type="entry name" value="M56_like"/>
    <property type="match status" value="1"/>
</dbReference>
<dbReference type="PANTHER" id="PTHR43221">
    <property type="entry name" value="PROTEASE HTPX"/>
    <property type="match status" value="1"/>
</dbReference>
<sequence>MALGSNSADSSSPLSLEQQEALFSEAIAALKQKQYRAACATLQRLLQGASSRRYQLKARMGLVKALAGAGDFTAAIAQCQKLQQSPDSQAQAWAKRTLPDLVQSQAASFAPSGVEDLSGFVPLQPDTANPSAKAGLPSLQKPPRLRHSSPQKPISTPPPPSDPSPTHQADSSADADTVTARGSLFQYQQLNAATGLSPSTPTASPPSPPKTPQSTPEASVAATDPPPAPAAPLPLPERLRSPQALPVTKPVGLWLLSAATAIAWVWLLTALLHRFTLTINGGLMWIRWPVNPRPLLIFYRSHPLAVALVCAGLVVASPWLFDRLLQHLHGLRPFSTKELANYSHESVLLLRRVCRQRDWLMPSLKLLPTTAPLSFSYGFIPRYGRLVISQGALEQFSEAELAVLYARELARMGRWDWPILSGLTLTLQGFHMGYEWLAQRGDRQTVPAYRHLIGIAATICYGLYWLVRKLGLGLARLGTDKSDRAATALTGNPNSLVSLLLKTAQITATHIEEQQQVPPLLERLDLLTPLSYQFAISQGSFAAVLPWAEILSWDVHNIYRHWLTFNQSQPLLGERIQKLTQIAEQWGLQTTPIDRLHEPAASLKIRNFSDFWRYWHPLVRQGSPLAGLLVAAVIALSLWFVGGIASAFNIWQLDWLYQDQSLLQGSLLMGLGIGTLLRINPLFPDIKTALRQQNLDLPALYKQTQLLPIDSVGMTLKGQLLGRPGLLNAIGQNLILKTELGLVQLHFSTAFGPLGYLFVPSQRHPASFVQRPVQVMGWFRRGGLIWCDVEHIQIQTGKAISGQAPVFATWLSLVATLAGIYIIFSGG</sequence>
<evidence type="ECO:0000256" key="2">
    <source>
        <dbReference type="SAM" id="Phobius"/>
    </source>
</evidence>
<evidence type="ECO:0000256" key="1">
    <source>
        <dbReference type="SAM" id="MobiDB-lite"/>
    </source>
</evidence>